<proteinExistence type="predicted"/>
<feature type="non-terminal residue" evidence="1">
    <location>
        <position position="1"/>
    </location>
</feature>
<evidence type="ECO:0000313" key="1">
    <source>
        <dbReference type="EMBL" id="SVE60485.1"/>
    </source>
</evidence>
<protein>
    <submittedName>
        <fullName evidence="1">Uncharacterized protein</fullName>
    </submittedName>
</protein>
<dbReference type="EMBL" id="UINC01228953">
    <property type="protein sequence ID" value="SVE60485.1"/>
    <property type="molecule type" value="Genomic_DNA"/>
</dbReference>
<reference evidence="1" key="1">
    <citation type="submission" date="2018-05" db="EMBL/GenBank/DDBJ databases">
        <authorList>
            <person name="Lanie J.A."/>
            <person name="Ng W.-L."/>
            <person name="Kazmierczak K.M."/>
            <person name="Andrzejewski T.M."/>
            <person name="Davidsen T.M."/>
            <person name="Wayne K.J."/>
            <person name="Tettelin H."/>
            <person name="Glass J.I."/>
            <person name="Rusch D."/>
            <person name="Podicherti R."/>
            <person name="Tsui H.-C.T."/>
            <person name="Winkler M.E."/>
        </authorList>
    </citation>
    <scope>NUCLEOTIDE SEQUENCE</scope>
</reference>
<dbReference type="AlphaFoldDB" id="A0A383EW89"/>
<name>A0A383EW89_9ZZZZ</name>
<accession>A0A383EW89</accession>
<gene>
    <name evidence="1" type="ORF">METZ01_LOCUS513339</name>
</gene>
<sequence length="34" mass="3887">TDPVALSLMGEEYRAVYRSVLTILLVQTNQTKNY</sequence>
<organism evidence="1">
    <name type="scientific">marine metagenome</name>
    <dbReference type="NCBI Taxonomy" id="408172"/>
    <lineage>
        <taxon>unclassified sequences</taxon>
        <taxon>metagenomes</taxon>
        <taxon>ecological metagenomes</taxon>
    </lineage>
</organism>